<comment type="caution">
    <text evidence="6">The sequence shown here is derived from an EMBL/GenBank/DDBJ whole genome shotgun (WGS) entry which is preliminary data.</text>
</comment>
<protein>
    <submittedName>
        <fullName evidence="6">TetR/AcrR family transcriptional regulator</fullName>
    </submittedName>
</protein>
<accession>A0ABN2WB94</accession>
<dbReference type="PROSITE" id="PS01081">
    <property type="entry name" value="HTH_TETR_1"/>
    <property type="match status" value="1"/>
</dbReference>
<evidence type="ECO:0000256" key="4">
    <source>
        <dbReference type="PROSITE-ProRule" id="PRU00335"/>
    </source>
</evidence>
<gene>
    <name evidence="6" type="ORF">GCM10009823_03280</name>
</gene>
<dbReference type="RefSeq" id="WP_291794938.1">
    <property type="nucleotide sequence ID" value="NZ_BAAAPZ010000002.1"/>
</dbReference>
<dbReference type="Pfam" id="PF21943">
    <property type="entry name" value="TetR_C_46"/>
    <property type="match status" value="1"/>
</dbReference>
<dbReference type="InterPro" id="IPR050109">
    <property type="entry name" value="HTH-type_TetR-like_transc_reg"/>
</dbReference>
<dbReference type="PANTHER" id="PTHR30055:SF160">
    <property type="entry name" value="TRANSCRIPTIONAL REGULATORY PROTEIN (PROBABLY ASNC-FAMILY)-RELATED"/>
    <property type="match status" value="1"/>
</dbReference>
<feature type="domain" description="HTH tetR-type" evidence="5">
    <location>
        <begin position="11"/>
        <end position="71"/>
    </location>
</feature>
<dbReference type="PROSITE" id="PS50977">
    <property type="entry name" value="HTH_TETR_2"/>
    <property type="match status" value="1"/>
</dbReference>
<evidence type="ECO:0000256" key="2">
    <source>
        <dbReference type="ARBA" id="ARBA00023125"/>
    </source>
</evidence>
<evidence type="ECO:0000256" key="1">
    <source>
        <dbReference type="ARBA" id="ARBA00023015"/>
    </source>
</evidence>
<evidence type="ECO:0000259" key="5">
    <source>
        <dbReference type="PROSITE" id="PS50977"/>
    </source>
</evidence>
<organism evidence="6 7">
    <name type="scientific">Brevibacterium salitolerans</name>
    <dbReference type="NCBI Taxonomy" id="1403566"/>
    <lineage>
        <taxon>Bacteria</taxon>
        <taxon>Bacillati</taxon>
        <taxon>Actinomycetota</taxon>
        <taxon>Actinomycetes</taxon>
        <taxon>Micrococcales</taxon>
        <taxon>Brevibacteriaceae</taxon>
        <taxon>Brevibacterium</taxon>
    </lineage>
</organism>
<dbReference type="InterPro" id="IPR023772">
    <property type="entry name" value="DNA-bd_HTH_TetR-type_CS"/>
</dbReference>
<dbReference type="EMBL" id="BAAAPZ010000002">
    <property type="protein sequence ID" value="GAA2088304.1"/>
    <property type="molecule type" value="Genomic_DNA"/>
</dbReference>
<sequence length="210" mass="23076">MSTAPKRMPRAQRRTQLIDSAVRVFAERGYSAASMDDVAEAAGISKPVLYQHFDSKLDLYLAVARTATQTVDSLLRTALDSEGDGRVRIRRTIRAFFRFADEHRDQYTIAYTAYSYEPAAQRIFEEVRSGLARELARVVSGGADMDEQTTRLVGGTIATIGESATRFVIADDAIDRDAAADAFTAFIWNGIEGLDLFAAGRPSVCAPPRD</sequence>
<dbReference type="InterPro" id="IPR009057">
    <property type="entry name" value="Homeodomain-like_sf"/>
</dbReference>
<keyword evidence="7" id="KW-1185">Reference proteome</keyword>
<feature type="DNA-binding region" description="H-T-H motif" evidence="4">
    <location>
        <begin position="34"/>
        <end position="53"/>
    </location>
</feature>
<dbReference type="SUPFAM" id="SSF46689">
    <property type="entry name" value="Homeodomain-like"/>
    <property type="match status" value="1"/>
</dbReference>
<dbReference type="SUPFAM" id="SSF48498">
    <property type="entry name" value="Tetracyclin repressor-like, C-terminal domain"/>
    <property type="match status" value="1"/>
</dbReference>
<evidence type="ECO:0000313" key="6">
    <source>
        <dbReference type="EMBL" id="GAA2088304.1"/>
    </source>
</evidence>
<name>A0ABN2WB94_9MICO</name>
<proteinExistence type="predicted"/>
<dbReference type="InterPro" id="IPR001647">
    <property type="entry name" value="HTH_TetR"/>
</dbReference>
<dbReference type="PANTHER" id="PTHR30055">
    <property type="entry name" value="HTH-TYPE TRANSCRIPTIONAL REGULATOR RUTR"/>
    <property type="match status" value="1"/>
</dbReference>
<dbReference type="InterPro" id="IPR054129">
    <property type="entry name" value="DesT_TetR_C"/>
</dbReference>
<dbReference type="Proteomes" id="UP001500984">
    <property type="component" value="Unassembled WGS sequence"/>
</dbReference>
<reference evidence="6 7" key="1">
    <citation type="journal article" date="2019" name="Int. J. Syst. Evol. Microbiol.">
        <title>The Global Catalogue of Microorganisms (GCM) 10K type strain sequencing project: providing services to taxonomists for standard genome sequencing and annotation.</title>
        <authorList>
            <consortium name="The Broad Institute Genomics Platform"/>
            <consortium name="The Broad Institute Genome Sequencing Center for Infectious Disease"/>
            <person name="Wu L."/>
            <person name="Ma J."/>
        </authorList>
    </citation>
    <scope>NUCLEOTIDE SEQUENCE [LARGE SCALE GENOMIC DNA]</scope>
    <source>
        <strain evidence="6 7">JCM 15900</strain>
    </source>
</reference>
<dbReference type="InterPro" id="IPR036271">
    <property type="entry name" value="Tet_transcr_reg_TetR-rel_C_sf"/>
</dbReference>
<keyword evidence="2 4" id="KW-0238">DNA-binding</keyword>
<keyword evidence="1" id="KW-0805">Transcription regulation</keyword>
<dbReference type="PRINTS" id="PR00455">
    <property type="entry name" value="HTHTETR"/>
</dbReference>
<evidence type="ECO:0000256" key="3">
    <source>
        <dbReference type="ARBA" id="ARBA00023163"/>
    </source>
</evidence>
<keyword evidence="3" id="KW-0804">Transcription</keyword>
<dbReference type="Gene3D" id="1.10.357.10">
    <property type="entry name" value="Tetracycline Repressor, domain 2"/>
    <property type="match status" value="1"/>
</dbReference>
<evidence type="ECO:0000313" key="7">
    <source>
        <dbReference type="Proteomes" id="UP001500984"/>
    </source>
</evidence>
<dbReference type="Pfam" id="PF00440">
    <property type="entry name" value="TetR_N"/>
    <property type="match status" value="1"/>
</dbReference>